<reference evidence="2" key="1">
    <citation type="journal article" date="2023" name="G3 (Bethesda)">
        <title>Genome assembly and association tests identify interacting loci associated with vigor, precocity, and sex in interspecific pistachio rootstocks.</title>
        <authorList>
            <person name="Palmer W."/>
            <person name="Jacygrad E."/>
            <person name="Sagayaradj S."/>
            <person name="Cavanaugh K."/>
            <person name="Han R."/>
            <person name="Bertier L."/>
            <person name="Beede B."/>
            <person name="Kafkas S."/>
            <person name="Golino D."/>
            <person name="Preece J."/>
            <person name="Michelmore R."/>
        </authorList>
    </citation>
    <scope>NUCLEOTIDE SEQUENCE [LARGE SCALE GENOMIC DNA]</scope>
</reference>
<evidence type="ECO:0000313" key="2">
    <source>
        <dbReference type="Proteomes" id="UP001163603"/>
    </source>
</evidence>
<gene>
    <name evidence="1" type="ORF">Pint_31766</name>
</gene>
<protein>
    <submittedName>
        <fullName evidence="1">Uncharacterized protein</fullName>
    </submittedName>
</protein>
<name>A0ACC0XT91_9ROSI</name>
<proteinExistence type="predicted"/>
<sequence>MSKIFVLWYQMPLALLGLISSLAIWDLFKFYSDKWKFDRYPLIRQVLARIAQCGELSYLPEVAVFNERT</sequence>
<dbReference type="Proteomes" id="UP001163603">
    <property type="component" value="Chromosome 11"/>
</dbReference>
<dbReference type="EMBL" id="CM047746">
    <property type="protein sequence ID" value="KAJ0021469.1"/>
    <property type="molecule type" value="Genomic_DNA"/>
</dbReference>
<accession>A0ACC0XT91</accession>
<keyword evidence="2" id="KW-1185">Reference proteome</keyword>
<organism evidence="1 2">
    <name type="scientific">Pistacia integerrima</name>
    <dbReference type="NCBI Taxonomy" id="434235"/>
    <lineage>
        <taxon>Eukaryota</taxon>
        <taxon>Viridiplantae</taxon>
        <taxon>Streptophyta</taxon>
        <taxon>Embryophyta</taxon>
        <taxon>Tracheophyta</taxon>
        <taxon>Spermatophyta</taxon>
        <taxon>Magnoliopsida</taxon>
        <taxon>eudicotyledons</taxon>
        <taxon>Gunneridae</taxon>
        <taxon>Pentapetalae</taxon>
        <taxon>rosids</taxon>
        <taxon>malvids</taxon>
        <taxon>Sapindales</taxon>
        <taxon>Anacardiaceae</taxon>
        <taxon>Pistacia</taxon>
    </lineage>
</organism>
<evidence type="ECO:0000313" key="1">
    <source>
        <dbReference type="EMBL" id="KAJ0021469.1"/>
    </source>
</evidence>
<comment type="caution">
    <text evidence="1">The sequence shown here is derived from an EMBL/GenBank/DDBJ whole genome shotgun (WGS) entry which is preliminary data.</text>
</comment>